<dbReference type="InterPro" id="IPR038162">
    <property type="entry name" value="SoxY_sf"/>
</dbReference>
<reference evidence="2 3" key="1">
    <citation type="submission" date="2019-05" db="EMBL/GenBank/DDBJ databases">
        <title>Arcobacter sp. nov., isolated from sea sediment.</title>
        <authorList>
            <person name="Kim W."/>
        </authorList>
    </citation>
    <scope>NUCLEOTIDE SEQUENCE [LARGE SCALE GENOMIC DNA]</scope>
    <source>
        <strain evidence="2 3">CAU 1517</strain>
    </source>
</reference>
<evidence type="ECO:0000313" key="2">
    <source>
        <dbReference type="EMBL" id="TLP38600.1"/>
    </source>
</evidence>
<dbReference type="InterPro" id="IPR032711">
    <property type="entry name" value="SoxY"/>
</dbReference>
<organism evidence="2 3">
    <name type="scientific">Arcobacter arenosus</name>
    <dbReference type="NCBI Taxonomy" id="2576037"/>
    <lineage>
        <taxon>Bacteria</taxon>
        <taxon>Pseudomonadati</taxon>
        <taxon>Campylobacterota</taxon>
        <taxon>Epsilonproteobacteria</taxon>
        <taxon>Campylobacterales</taxon>
        <taxon>Arcobacteraceae</taxon>
        <taxon>Arcobacter</taxon>
    </lineage>
</organism>
<dbReference type="OrthoDB" id="9798154at2"/>
<accession>A0A5R8Y1N7</accession>
<dbReference type="Pfam" id="PF13501">
    <property type="entry name" value="SoxY"/>
    <property type="match status" value="1"/>
</dbReference>
<dbReference type="Gene3D" id="2.60.40.2470">
    <property type="entry name" value="SoxY domain"/>
    <property type="match status" value="1"/>
</dbReference>
<keyword evidence="3" id="KW-1185">Reference proteome</keyword>
<gene>
    <name evidence="2" type="ORF">FDK22_09065</name>
</gene>
<dbReference type="PIRSF" id="PIRSF010312">
    <property type="entry name" value="Sulphur_oxidation_SoxY"/>
    <property type="match status" value="1"/>
</dbReference>
<proteinExistence type="predicted"/>
<dbReference type="Proteomes" id="UP000308901">
    <property type="component" value="Unassembled WGS sequence"/>
</dbReference>
<evidence type="ECO:0000259" key="1">
    <source>
        <dbReference type="Pfam" id="PF13501"/>
    </source>
</evidence>
<sequence length="151" mass="16521">MNRRNFLTFAGSLIALSVVPMNLRASDYRKLKPQVWEAHTIDDATKALYGVKDVIETDKIKIKVPKINSSGAAVPVKFETSLDAKTVALFQDANPESAVAVYETNKYDLQKYDVKIKMAESGTIMVLVEAKDGKIYMTKATTEVAAGGCEG</sequence>
<dbReference type="AlphaFoldDB" id="A0A5R8Y1N7"/>
<dbReference type="InterPro" id="IPR016568">
    <property type="entry name" value="Sulphur_oxidation_SoxY"/>
</dbReference>
<name>A0A5R8Y1N7_9BACT</name>
<protein>
    <submittedName>
        <fullName evidence="2">Thiosulfate oxidation carrier protein SoxY</fullName>
    </submittedName>
</protein>
<dbReference type="EMBL" id="VANU01000003">
    <property type="protein sequence ID" value="TLP38600.1"/>
    <property type="molecule type" value="Genomic_DNA"/>
</dbReference>
<feature type="domain" description="Ig-like SoxY" evidence="1">
    <location>
        <begin position="46"/>
        <end position="149"/>
    </location>
</feature>
<evidence type="ECO:0000313" key="3">
    <source>
        <dbReference type="Proteomes" id="UP000308901"/>
    </source>
</evidence>
<dbReference type="RefSeq" id="WP_138152595.1">
    <property type="nucleotide sequence ID" value="NZ_VANU01000003.1"/>
</dbReference>
<comment type="caution">
    <text evidence="2">The sequence shown here is derived from an EMBL/GenBank/DDBJ whole genome shotgun (WGS) entry which is preliminary data.</text>
</comment>